<proteinExistence type="predicted"/>
<dbReference type="EMBL" id="CAGKOT010000004">
    <property type="protein sequence ID" value="CAB5331160.1"/>
    <property type="molecule type" value="Genomic_DNA"/>
</dbReference>
<evidence type="ECO:0000256" key="1">
    <source>
        <dbReference type="SAM" id="MobiDB-lite"/>
    </source>
</evidence>
<evidence type="ECO:0000313" key="3">
    <source>
        <dbReference type="Proteomes" id="UP000684084"/>
    </source>
</evidence>
<evidence type="ECO:0000313" key="2">
    <source>
        <dbReference type="EMBL" id="CAB5331160.1"/>
    </source>
</evidence>
<feature type="region of interest" description="Disordered" evidence="1">
    <location>
        <begin position="1"/>
        <end position="37"/>
    </location>
</feature>
<organism evidence="2 3">
    <name type="scientific">Rhizophagus irregularis</name>
    <dbReference type="NCBI Taxonomy" id="588596"/>
    <lineage>
        <taxon>Eukaryota</taxon>
        <taxon>Fungi</taxon>
        <taxon>Fungi incertae sedis</taxon>
        <taxon>Mucoromycota</taxon>
        <taxon>Glomeromycotina</taxon>
        <taxon>Glomeromycetes</taxon>
        <taxon>Glomerales</taxon>
        <taxon>Glomeraceae</taxon>
        <taxon>Rhizophagus</taxon>
    </lineage>
</organism>
<feature type="compositionally biased region" description="Basic and acidic residues" evidence="1">
    <location>
        <begin position="1"/>
        <end position="33"/>
    </location>
</feature>
<gene>
    <name evidence="2" type="ORF">CHRIB12_LOCUS2922</name>
</gene>
<reference evidence="2" key="1">
    <citation type="submission" date="2020-05" db="EMBL/GenBank/DDBJ databases">
        <authorList>
            <person name="Rincon C."/>
            <person name="Sanders R I."/>
            <person name="Robbins C."/>
            <person name="Chaturvedi A."/>
        </authorList>
    </citation>
    <scope>NUCLEOTIDE SEQUENCE</scope>
    <source>
        <strain evidence="2">CHB12</strain>
    </source>
</reference>
<comment type="caution">
    <text evidence="2">The sequence shown here is derived from an EMBL/GenBank/DDBJ whole genome shotgun (WGS) entry which is preliminary data.</text>
</comment>
<accession>A0A915YT36</accession>
<dbReference type="Proteomes" id="UP000684084">
    <property type="component" value="Unassembled WGS sequence"/>
</dbReference>
<protein>
    <submittedName>
        <fullName evidence="2">Uncharacterized protein</fullName>
    </submittedName>
</protein>
<dbReference type="AlphaFoldDB" id="A0A915YT36"/>
<sequence>MNEGSDKGGKEWKEVKGREKRWKREREEKKGAEKTGGILEGRTIEEKGEVKDEMSDHSVIASSLAFTNVNKWKMKTLLLELHLTTFRSATNAPLFIIILL</sequence>
<name>A0A915YT36_9GLOM</name>